<sequence>MKKLFLLIGVVMLFSANSFAQTDITELLKAGQKDANTLAQPYLKPFGEMLGKGLNNGWYTSAKPHKLLGFDLTFTASYIKAPSSALSFDVSQLELSEFEHVPTSSAIAPTVAGDIDDLPKLRLKDDITGLSEFDMPNGTGMDFLPIPMISAGVGLPYGFEIKGRFIPKVEIGDAGKLNLWGLGLQKDIKDYIPGVKHVPVLNVSVLAAYTKFASELQVDDPNFDGHLDISANGLTTRLLIGANLPVVAFYTGLGYGKSSSDFDLLGVYRPTATSDPISLAYSTTGFDMNVGMRIRLGVIALHADYTLGDYSSITAGLGISFR</sequence>
<feature type="chain" id="PRO_5021830386" description="MetA-pathway of phenol degradation" evidence="1">
    <location>
        <begin position="21"/>
        <end position="322"/>
    </location>
</feature>
<evidence type="ECO:0000256" key="1">
    <source>
        <dbReference type="SAM" id="SignalP"/>
    </source>
</evidence>
<name>A0A521AE85_SACCC</name>
<dbReference type="Proteomes" id="UP000319040">
    <property type="component" value="Unassembled WGS sequence"/>
</dbReference>
<proteinExistence type="predicted"/>
<dbReference type="Pfam" id="PF20230">
    <property type="entry name" value="DUF6588"/>
    <property type="match status" value="1"/>
</dbReference>
<organism evidence="2 3">
    <name type="scientific">Saccharicrinis carchari</name>
    <dbReference type="NCBI Taxonomy" id="1168039"/>
    <lineage>
        <taxon>Bacteria</taxon>
        <taxon>Pseudomonadati</taxon>
        <taxon>Bacteroidota</taxon>
        <taxon>Bacteroidia</taxon>
        <taxon>Marinilabiliales</taxon>
        <taxon>Marinilabiliaceae</taxon>
        <taxon>Saccharicrinis</taxon>
    </lineage>
</organism>
<evidence type="ECO:0008006" key="4">
    <source>
        <dbReference type="Google" id="ProtNLM"/>
    </source>
</evidence>
<reference evidence="2 3" key="1">
    <citation type="submission" date="2017-05" db="EMBL/GenBank/DDBJ databases">
        <authorList>
            <person name="Varghese N."/>
            <person name="Submissions S."/>
        </authorList>
    </citation>
    <scope>NUCLEOTIDE SEQUENCE [LARGE SCALE GENOMIC DNA]</scope>
    <source>
        <strain evidence="2 3">DSM 27040</strain>
    </source>
</reference>
<dbReference type="EMBL" id="FXTB01000001">
    <property type="protein sequence ID" value="SMO33122.1"/>
    <property type="molecule type" value="Genomic_DNA"/>
</dbReference>
<dbReference type="AlphaFoldDB" id="A0A521AE85"/>
<keyword evidence="3" id="KW-1185">Reference proteome</keyword>
<evidence type="ECO:0000313" key="2">
    <source>
        <dbReference type="EMBL" id="SMO33122.1"/>
    </source>
</evidence>
<dbReference type="InterPro" id="IPR046495">
    <property type="entry name" value="DUF6588"/>
</dbReference>
<evidence type="ECO:0000313" key="3">
    <source>
        <dbReference type="Proteomes" id="UP000319040"/>
    </source>
</evidence>
<accession>A0A521AE85</accession>
<dbReference type="RefSeq" id="WP_142531493.1">
    <property type="nucleotide sequence ID" value="NZ_FXTB01000001.1"/>
</dbReference>
<feature type="signal peptide" evidence="1">
    <location>
        <begin position="1"/>
        <end position="20"/>
    </location>
</feature>
<keyword evidence="1" id="KW-0732">Signal</keyword>
<dbReference type="OrthoDB" id="9775382at2"/>
<gene>
    <name evidence="2" type="ORF">SAMN06265379_10169</name>
</gene>
<protein>
    <recommendedName>
        <fullName evidence="4">MetA-pathway of phenol degradation</fullName>
    </recommendedName>
</protein>